<feature type="compositionally biased region" description="Low complexity" evidence="2">
    <location>
        <begin position="350"/>
        <end position="368"/>
    </location>
</feature>
<reference evidence="3" key="1">
    <citation type="submission" date="2022-07" db="EMBL/GenBank/DDBJ databases">
        <title>Arcobacter roscoffensis sp. nov., a marine bacterium isolated from coastal seawater collected from Roscoff, France.</title>
        <authorList>
            <person name="Pascual J."/>
            <person name="Lepeaux C."/>
            <person name="Methner A."/>
            <person name="Overmann J."/>
        </authorList>
    </citation>
    <scope>NUCLEOTIDE SEQUENCE</scope>
    <source>
        <strain evidence="3">ARW1-2F2</strain>
    </source>
</reference>
<evidence type="ECO:0000256" key="1">
    <source>
        <dbReference type="SAM" id="Coils"/>
    </source>
</evidence>
<dbReference type="EMBL" id="CP100595">
    <property type="protein sequence ID" value="UTJ06266.1"/>
    <property type="molecule type" value="Genomic_DNA"/>
</dbReference>
<proteinExistence type="predicted"/>
<dbReference type="RefSeq" id="WP_254576446.1">
    <property type="nucleotide sequence ID" value="NZ_CP100595.1"/>
</dbReference>
<dbReference type="Proteomes" id="UP001060012">
    <property type="component" value="Chromosome"/>
</dbReference>
<keyword evidence="4" id="KW-1185">Reference proteome</keyword>
<evidence type="ECO:0000313" key="4">
    <source>
        <dbReference type="Proteomes" id="UP001060012"/>
    </source>
</evidence>
<feature type="compositionally biased region" description="Basic and acidic residues" evidence="2">
    <location>
        <begin position="138"/>
        <end position="149"/>
    </location>
</feature>
<evidence type="ECO:0000256" key="2">
    <source>
        <dbReference type="SAM" id="MobiDB-lite"/>
    </source>
</evidence>
<organism evidence="3 4">
    <name type="scientific">Arcobacter roscoffensis</name>
    <dbReference type="NCBI Taxonomy" id="2961520"/>
    <lineage>
        <taxon>Bacteria</taxon>
        <taxon>Pseudomonadati</taxon>
        <taxon>Campylobacterota</taxon>
        <taxon>Epsilonproteobacteria</taxon>
        <taxon>Campylobacterales</taxon>
        <taxon>Arcobacteraceae</taxon>
        <taxon>Arcobacter</taxon>
    </lineage>
</organism>
<feature type="region of interest" description="Disordered" evidence="2">
    <location>
        <begin position="137"/>
        <end position="156"/>
    </location>
</feature>
<keyword evidence="1" id="KW-0175">Coiled coil</keyword>
<feature type="coiled-coil region" evidence="1">
    <location>
        <begin position="234"/>
        <end position="265"/>
    </location>
</feature>
<feature type="region of interest" description="Disordered" evidence="2">
    <location>
        <begin position="350"/>
        <end position="370"/>
    </location>
</feature>
<name>A0ABY5E679_9BACT</name>
<protein>
    <recommendedName>
        <fullName evidence="5">Highly acidic protein</fullName>
    </recommendedName>
</protein>
<gene>
    <name evidence="3" type="ORF">NJU99_13575</name>
</gene>
<evidence type="ECO:0000313" key="3">
    <source>
        <dbReference type="EMBL" id="UTJ06266.1"/>
    </source>
</evidence>
<sequence>MNVYIYGNSGFKKEIHETLEHANIKFKLDANSIIKDINNLEELKTIIKNNPNDIYLIDDEKIIKKDGFSKKIKFLTPKDGIEEEFLLDNGIADLSVDSLKEIPKYIIEKYEQQKKTETQDIQNSIADIVDDAYNQEEENNKTEETKDNLDNSTDLDFSDDFELDAELASLLEKGEESAVEIIEEETPQDDKIEENFDFIDESDNLMSEKELENLMNFEDDMGLNNSSFDYDENSNNEDSELQNFEEELNNDENEIDSLINDLENDDIISQLDNELDFKPIEENIEEDHEDLEDLLSEDFLAKDESFTKDIDETIQGEKMSDEFSELDSLNENDILSAIENLDDVESINTKSLESQLPSSSNSSKNEQSIEVSSSSAQDIAELITKLLNNKTLEITIKIKD</sequence>
<accession>A0ABY5E679</accession>
<evidence type="ECO:0008006" key="5">
    <source>
        <dbReference type="Google" id="ProtNLM"/>
    </source>
</evidence>